<dbReference type="KEGG" id="tjr:TherJR_1993"/>
<gene>
    <name evidence="1" type="ordered locus">TherJR_1993</name>
</gene>
<dbReference type="RefSeq" id="WP_013120848.1">
    <property type="nucleotide sequence ID" value="NC_014152.1"/>
</dbReference>
<dbReference type="HOGENOM" id="CLU_2195703_0_0_9"/>
<dbReference type="AlphaFoldDB" id="D5X8G4"/>
<keyword evidence="2" id="KW-1185">Reference proteome</keyword>
<dbReference type="Proteomes" id="UP000002377">
    <property type="component" value="Chromosome"/>
</dbReference>
<evidence type="ECO:0000313" key="2">
    <source>
        <dbReference type="Proteomes" id="UP000002377"/>
    </source>
</evidence>
<sequence>MMVFNQETAYVILSVDRNVSIAVDVRIHPGIPKTISWYDGVKYCSRDIGKLVLDTDDAFEFIDTQGIVYRIEKANLSNFQKIVDRLWAPDPDLIKTDADVQRYILNVE</sequence>
<dbReference type="EMBL" id="CP002028">
    <property type="protein sequence ID" value="ADG82840.1"/>
    <property type="molecule type" value="Genomic_DNA"/>
</dbReference>
<proteinExistence type="predicted"/>
<name>D5X8G4_THEPJ</name>
<reference evidence="1 2" key="1">
    <citation type="submission" date="2010-05" db="EMBL/GenBank/DDBJ databases">
        <title>Complete sequence of Thermincola sp. JR.</title>
        <authorList>
            <consortium name="US DOE Joint Genome Institute"/>
            <person name="Lucas S."/>
            <person name="Copeland A."/>
            <person name="Lapidus A."/>
            <person name="Cheng J.-F."/>
            <person name="Bruce D."/>
            <person name="Goodwin L."/>
            <person name="Pitluck S."/>
            <person name="Chertkov O."/>
            <person name="Detter J.C."/>
            <person name="Han C."/>
            <person name="Tapia R."/>
            <person name="Land M."/>
            <person name="Hauser L."/>
            <person name="Kyrpides N."/>
            <person name="Mikhailova N."/>
            <person name="Hazen T.C."/>
            <person name="Woyke T."/>
        </authorList>
    </citation>
    <scope>NUCLEOTIDE SEQUENCE [LARGE SCALE GENOMIC DNA]</scope>
    <source>
        <strain evidence="1 2">JR</strain>
    </source>
</reference>
<protein>
    <submittedName>
        <fullName evidence="1">Uncharacterized protein</fullName>
    </submittedName>
</protein>
<organism evidence="1 2">
    <name type="scientific">Thermincola potens (strain JR)</name>
    <dbReference type="NCBI Taxonomy" id="635013"/>
    <lineage>
        <taxon>Bacteria</taxon>
        <taxon>Bacillati</taxon>
        <taxon>Bacillota</taxon>
        <taxon>Clostridia</taxon>
        <taxon>Eubacteriales</taxon>
        <taxon>Thermincolaceae</taxon>
        <taxon>Thermincola</taxon>
    </lineage>
</organism>
<accession>D5X8G4</accession>
<evidence type="ECO:0000313" key="1">
    <source>
        <dbReference type="EMBL" id="ADG82840.1"/>
    </source>
</evidence>